<dbReference type="SMART" id="SM00418">
    <property type="entry name" value="HTH_ARSR"/>
    <property type="match status" value="1"/>
</dbReference>
<sequence>MIEADDLHRAVTVLRGMAYEHRLHILVVLRAGEATPAMIGAVVPAHPTALAHHLRHLADAGLVRRSRRGRHVYYALTTPAVGDVIDGVLGLG</sequence>
<dbReference type="EMBL" id="AP012319">
    <property type="protein sequence ID" value="BAL89776.1"/>
    <property type="molecule type" value="Genomic_DNA"/>
</dbReference>
<dbReference type="PROSITE" id="PS50987">
    <property type="entry name" value="HTH_ARSR_2"/>
    <property type="match status" value="1"/>
</dbReference>
<reference evidence="5 6" key="1">
    <citation type="submission" date="2012-02" db="EMBL/GenBank/DDBJ databases">
        <title>Complete genome sequence of Actinoplanes missouriensis 431 (= NBRC 102363).</title>
        <authorList>
            <person name="Ohnishi Y."/>
            <person name="Ishikawa J."/>
            <person name="Sekine M."/>
            <person name="Hosoyama A."/>
            <person name="Harada T."/>
            <person name="Narita H."/>
            <person name="Hata T."/>
            <person name="Konno Y."/>
            <person name="Tutikane K."/>
            <person name="Fujita N."/>
            <person name="Horinouchi S."/>
            <person name="Hayakawa M."/>
        </authorList>
    </citation>
    <scope>NUCLEOTIDE SEQUENCE [LARGE SCALE GENOMIC DNA]</scope>
    <source>
        <strain evidence="6">ATCC 14538 / DSM 43046 / CBS 188.64 / JCM 3121 / NBRC 102363 / NCIMB 12654 / NRRL B-3342 / UNCC 431</strain>
    </source>
</reference>
<organism evidence="5 6">
    <name type="scientific">Actinoplanes missouriensis (strain ATCC 14538 / DSM 43046 / CBS 188.64 / JCM 3121 / NBRC 102363 / NCIMB 12654 / NRRL B-3342 / UNCC 431)</name>
    <dbReference type="NCBI Taxonomy" id="512565"/>
    <lineage>
        <taxon>Bacteria</taxon>
        <taxon>Bacillati</taxon>
        <taxon>Actinomycetota</taxon>
        <taxon>Actinomycetes</taxon>
        <taxon>Micromonosporales</taxon>
        <taxon>Micromonosporaceae</taxon>
        <taxon>Actinoplanes</taxon>
    </lineage>
</organism>
<dbReference type="InterPro" id="IPR036388">
    <property type="entry name" value="WH-like_DNA-bd_sf"/>
</dbReference>
<dbReference type="AlphaFoldDB" id="I0H9T9"/>
<keyword evidence="1" id="KW-0805">Transcription regulation</keyword>
<keyword evidence="2" id="KW-0238">DNA-binding</keyword>
<gene>
    <name evidence="5" type="ordered locus">AMIS_45560</name>
</gene>
<keyword evidence="3" id="KW-0804">Transcription</keyword>
<dbReference type="Gene3D" id="1.10.10.10">
    <property type="entry name" value="Winged helix-like DNA-binding domain superfamily/Winged helix DNA-binding domain"/>
    <property type="match status" value="1"/>
</dbReference>
<proteinExistence type="predicted"/>
<dbReference type="STRING" id="512565.AMIS_45560"/>
<keyword evidence="6" id="KW-1185">Reference proteome</keyword>
<evidence type="ECO:0000259" key="4">
    <source>
        <dbReference type="PROSITE" id="PS50987"/>
    </source>
</evidence>
<dbReference type="InterPro" id="IPR001845">
    <property type="entry name" value="HTH_ArsR_DNA-bd_dom"/>
</dbReference>
<dbReference type="InterPro" id="IPR051011">
    <property type="entry name" value="Metal_resp_trans_reg"/>
</dbReference>
<dbReference type="KEGG" id="ams:AMIS_45560"/>
<name>I0H9T9_ACTM4</name>
<feature type="domain" description="HTH arsR-type" evidence="4">
    <location>
        <begin position="2"/>
        <end position="92"/>
    </location>
</feature>
<dbReference type="PANTHER" id="PTHR43132:SF6">
    <property type="entry name" value="HTH-TYPE TRANSCRIPTIONAL REPRESSOR CZRA"/>
    <property type="match status" value="1"/>
</dbReference>
<dbReference type="eggNOG" id="COG0640">
    <property type="taxonomic scope" value="Bacteria"/>
</dbReference>
<dbReference type="Proteomes" id="UP000007882">
    <property type="component" value="Chromosome"/>
</dbReference>
<dbReference type="InterPro" id="IPR011991">
    <property type="entry name" value="ArsR-like_HTH"/>
</dbReference>
<dbReference type="SUPFAM" id="SSF46785">
    <property type="entry name" value="Winged helix' DNA-binding domain"/>
    <property type="match status" value="1"/>
</dbReference>
<dbReference type="RefSeq" id="WP_014444666.1">
    <property type="nucleotide sequence ID" value="NC_017093.1"/>
</dbReference>
<dbReference type="GO" id="GO:0003700">
    <property type="term" value="F:DNA-binding transcription factor activity"/>
    <property type="evidence" value="ECO:0007669"/>
    <property type="project" value="InterPro"/>
</dbReference>
<dbReference type="HOGENOM" id="CLU_097806_7_4_11"/>
<dbReference type="InterPro" id="IPR036390">
    <property type="entry name" value="WH_DNA-bd_sf"/>
</dbReference>
<dbReference type="PATRIC" id="fig|512565.3.peg.4542"/>
<dbReference type="NCBIfam" id="NF033788">
    <property type="entry name" value="HTH_metalloreg"/>
    <property type="match status" value="1"/>
</dbReference>
<evidence type="ECO:0000313" key="5">
    <source>
        <dbReference type="EMBL" id="BAL89776.1"/>
    </source>
</evidence>
<protein>
    <submittedName>
        <fullName evidence="5">Putative ArsR-family transcriptional regulator</fullName>
    </submittedName>
</protein>
<dbReference type="GO" id="GO:0003677">
    <property type="term" value="F:DNA binding"/>
    <property type="evidence" value="ECO:0007669"/>
    <property type="project" value="UniProtKB-KW"/>
</dbReference>
<evidence type="ECO:0000256" key="3">
    <source>
        <dbReference type="ARBA" id="ARBA00023163"/>
    </source>
</evidence>
<dbReference type="CDD" id="cd00090">
    <property type="entry name" value="HTH_ARSR"/>
    <property type="match status" value="1"/>
</dbReference>
<evidence type="ECO:0000256" key="2">
    <source>
        <dbReference type="ARBA" id="ARBA00023125"/>
    </source>
</evidence>
<accession>I0H9T9</accession>
<evidence type="ECO:0000313" key="6">
    <source>
        <dbReference type="Proteomes" id="UP000007882"/>
    </source>
</evidence>
<dbReference type="PANTHER" id="PTHR43132">
    <property type="entry name" value="ARSENICAL RESISTANCE OPERON REPRESSOR ARSR-RELATED"/>
    <property type="match status" value="1"/>
</dbReference>
<evidence type="ECO:0000256" key="1">
    <source>
        <dbReference type="ARBA" id="ARBA00023015"/>
    </source>
</evidence>